<evidence type="ECO:0000313" key="5">
    <source>
        <dbReference type="Proteomes" id="UP000248349"/>
    </source>
</evidence>
<keyword evidence="2" id="KW-0732">Signal</keyword>
<evidence type="ECO:0000256" key="2">
    <source>
        <dbReference type="SAM" id="SignalP"/>
    </source>
</evidence>
<keyword evidence="5" id="KW-1185">Reference proteome</keyword>
<dbReference type="OrthoDB" id="1601230at2759"/>
<feature type="chain" id="PRO_5016342338" description="Stress-response A/B barrel domain-containing protein" evidence="2">
    <location>
        <begin position="17"/>
        <end position="110"/>
    </location>
</feature>
<sequence>MVVIHIVLFQFQSGLATEVVDQACKSVLALKHRCIHPHTGNPYIVSFRGGKDHSPENKQHGISHGFVAEFESLADRDYYVSQDPVHLGLGKELDPLVEKVLVVDLTGDVV</sequence>
<feature type="signal peptide" evidence="2">
    <location>
        <begin position="1"/>
        <end position="16"/>
    </location>
</feature>
<dbReference type="InterPro" id="IPR011008">
    <property type="entry name" value="Dimeric_a/b-barrel"/>
</dbReference>
<dbReference type="SUPFAM" id="SSF54909">
    <property type="entry name" value="Dimeric alpha+beta barrel"/>
    <property type="match status" value="1"/>
</dbReference>
<dbReference type="RefSeq" id="XP_025428239.1">
    <property type="nucleotide sequence ID" value="XM_025577614.1"/>
</dbReference>
<dbReference type="InterPro" id="IPR013097">
    <property type="entry name" value="Dabb"/>
</dbReference>
<dbReference type="Proteomes" id="UP000248349">
    <property type="component" value="Unassembled WGS sequence"/>
</dbReference>
<protein>
    <recommendedName>
        <fullName evidence="3">Stress-response A/B barrel domain-containing protein</fullName>
    </recommendedName>
</protein>
<evidence type="ECO:0000256" key="1">
    <source>
        <dbReference type="ARBA" id="ARBA00011738"/>
    </source>
</evidence>
<dbReference type="STRING" id="1450539.A0A318Z784"/>
<dbReference type="Pfam" id="PF07876">
    <property type="entry name" value="Dabb"/>
    <property type="match status" value="1"/>
</dbReference>
<organism evidence="4 5">
    <name type="scientific">Aspergillus saccharolyticus JOP 1030-1</name>
    <dbReference type="NCBI Taxonomy" id="1450539"/>
    <lineage>
        <taxon>Eukaryota</taxon>
        <taxon>Fungi</taxon>
        <taxon>Dikarya</taxon>
        <taxon>Ascomycota</taxon>
        <taxon>Pezizomycotina</taxon>
        <taxon>Eurotiomycetes</taxon>
        <taxon>Eurotiomycetidae</taxon>
        <taxon>Eurotiales</taxon>
        <taxon>Aspergillaceae</taxon>
        <taxon>Aspergillus</taxon>
        <taxon>Aspergillus subgen. Circumdati</taxon>
    </lineage>
</organism>
<accession>A0A318Z784</accession>
<dbReference type="PANTHER" id="PTHR33178:SF10">
    <property type="entry name" value="STRESS-RESPONSE A_B BARREL DOMAIN-CONTAINING PROTEIN"/>
    <property type="match status" value="1"/>
</dbReference>
<dbReference type="SMART" id="SM00886">
    <property type="entry name" value="Dabb"/>
    <property type="match status" value="1"/>
</dbReference>
<evidence type="ECO:0000313" key="4">
    <source>
        <dbReference type="EMBL" id="PYH42257.1"/>
    </source>
</evidence>
<dbReference type="PROSITE" id="PS51502">
    <property type="entry name" value="S_R_A_B_BARREL"/>
    <property type="match status" value="1"/>
</dbReference>
<feature type="domain" description="Stress-response A/B barrel" evidence="3">
    <location>
        <begin position="3"/>
        <end position="105"/>
    </location>
</feature>
<dbReference type="EMBL" id="KZ821253">
    <property type="protein sequence ID" value="PYH42257.1"/>
    <property type="molecule type" value="Genomic_DNA"/>
</dbReference>
<evidence type="ECO:0000259" key="3">
    <source>
        <dbReference type="PROSITE" id="PS51502"/>
    </source>
</evidence>
<dbReference type="InterPro" id="IPR044662">
    <property type="entry name" value="HS1/DABB1-like"/>
</dbReference>
<reference evidence="4 5" key="1">
    <citation type="submission" date="2016-12" db="EMBL/GenBank/DDBJ databases">
        <title>The genomes of Aspergillus section Nigri reveals drivers in fungal speciation.</title>
        <authorList>
            <consortium name="DOE Joint Genome Institute"/>
            <person name="Vesth T.C."/>
            <person name="Nybo J."/>
            <person name="Theobald S."/>
            <person name="Brandl J."/>
            <person name="Frisvad J.C."/>
            <person name="Nielsen K.F."/>
            <person name="Lyhne E.K."/>
            <person name="Kogle M.E."/>
            <person name="Kuo A."/>
            <person name="Riley R."/>
            <person name="Clum A."/>
            <person name="Nolan M."/>
            <person name="Lipzen A."/>
            <person name="Salamov A."/>
            <person name="Henrissat B."/>
            <person name="Wiebenga A."/>
            <person name="De Vries R.P."/>
            <person name="Grigoriev I.V."/>
            <person name="Mortensen U.H."/>
            <person name="Andersen M.R."/>
            <person name="Baker S.E."/>
        </authorList>
    </citation>
    <scope>NUCLEOTIDE SEQUENCE [LARGE SCALE GENOMIC DNA]</scope>
    <source>
        <strain evidence="4 5">JOP 1030-1</strain>
    </source>
</reference>
<dbReference type="PANTHER" id="PTHR33178">
    <property type="match status" value="1"/>
</dbReference>
<dbReference type="GeneID" id="37078843"/>
<gene>
    <name evidence="4" type="ORF">BP01DRAFT_385577</name>
</gene>
<comment type="subunit">
    <text evidence="1">Homodimer.</text>
</comment>
<dbReference type="AlphaFoldDB" id="A0A318Z784"/>
<proteinExistence type="predicted"/>
<name>A0A318Z784_9EURO</name>
<dbReference type="Gene3D" id="3.30.70.100">
    <property type="match status" value="1"/>
</dbReference>